<proteinExistence type="inferred from homology"/>
<dbReference type="GO" id="GO:0050660">
    <property type="term" value="F:flavin adenine dinucleotide binding"/>
    <property type="evidence" value="ECO:0007669"/>
    <property type="project" value="InterPro"/>
</dbReference>
<evidence type="ECO:0008006" key="8">
    <source>
        <dbReference type="Google" id="ProtNLM"/>
    </source>
</evidence>
<evidence type="ECO:0000313" key="6">
    <source>
        <dbReference type="EMBL" id="EXJ84595.1"/>
    </source>
</evidence>
<evidence type="ECO:0000256" key="1">
    <source>
        <dbReference type="ARBA" id="ARBA00001974"/>
    </source>
</evidence>
<dbReference type="InterPro" id="IPR051209">
    <property type="entry name" value="FAD-bind_Monooxygenase_sf"/>
</dbReference>
<keyword evidence="3" id="KW-0285">Flavoprotein</keyword>
<keyword evidence="4" id="KW-0274">FAD</keyword>
<dbReference type="Gene3D" id="3.50.50.60">
    <property type="entry name" value="FAD/NAD(P)-binding domain"/>
    <property type="match status" value="2"/>
</dbReference>
<comment type="cofactor">
    <cofactor evidence="1">
        <name>FAD</name>
        <dbReference type="ChEBI" id="CHEBI:57692"/>
    </cofactor>
</comment>
<protein>
    <recommendedName>
        <fullName evidence="8">Sterigmatocystin biosynthesis monooxygenase stcW</fullName>
    </recommendedName>
</protein>
<dbReference type="HOGENOM" id="CLU_006937_6_1_1"/>
<gene>
    <name evidence="6" type="ORF">A1O3_05265</name>
</gene>
<dbReference type="Pfam" id="PF00743">
    <property type="entry name" value="FMO-like"/>
    <property type="match status" value="1"/>
</dbReference>
<dbReference type="GO" id="GO:0050661">
    <property type="term" value="F:NADP binding"/>
    <property type="evidence" value="ECO:0007669"/>
    <property type="project" value="InterPro"/>
</dbReference>
<dbReference type="InterPro" id="IPR036188">
    <property type="entry name" value="FAD/NAD-bd_sf"/>
</dbReference>
<dbReference type="EMBL" id="AMGY01000004">
    <property type="protein sequence ID" value="EXJ84595.1"/>
    <property type="molecule type" value="Genomic_DNA"/>
</dbReference>
<dbReference type="eggNOG" id="KOG1399">
    <property type="taxonomic scope" value="Eukaryota"/>
</dbReference>
<sequence length="568" mass="64044">MTNQTQTADESGSLRVPYNGDSSTYQYPKHHLGKKRPLRLILIGAGITGIAAVKIYKETFPDRDVEMVIYEKNADVTGTWLENRYPGCACDIPAHAYSYSWEGNSQWSRAYVGAVELYEYFKGRSIAYGVDEFLRLNHRVTAARWDDARGKWTVKIEDTARGATFEDEADLLVNGAGFLNKWKWPEIPGLHTFEGKLIHSAEWDDSYSFEGKTVAIIGSGSSAIQIVPQLQPKVKHMISFNRSKTWITPEIAAEFAPEGRTTFFSEKQKSTWLNDKNEYLKYRKEIESAMNKFFDLQWKGSPVQQAMFETFAKAMRERLGNDEQLISKTVPDFEVGCRRMTPGHGYLEALASHNVTVENDPISSVTPTGLKMSDGKVIEVDAIICGTGFDTSFRPPFPVLGFEKNLQDLWQDEPTSYLSIAAAGIPNYFIMSGPNFPLANGCLLPCLEANLRYAFAAAQKLQTDGIKSLAPKQAAVDDFQEYKDSLMKDLVWTGSCVSWYKNGKRDGKVWGPWPGSSLHFLELMSSPRWEDYEIQYLKGNRFDFLGNGRTQRELEGGDLAYYVKEPGT</sequence>
<evidence type="ECO:0000256" key="4">
    <source>
        <dbReference type="ARBA" id="ARBA00022827"/>
    </source>
</evidence>
<dbReference type="OrthoDB" id="74360at2759"/>
<keyword evidence="7" id="KW-1185">Reference proteome</keyword>
<name>W9Y4M3_9EURO</name>
<dbReference type="GeneID" id="19169380"/>
<dbReference type="Proteomes" id="UP000019478">
    <property type="component" value="Unassembled WGS sequence"/>
</dbReference>
<accession>W9Y4M3</accession>
<dbReference type="RefSeq" id="XP_007733580.1">
    <property type="nucleotide sequence ID" value="XM_007735390.1"/>
</dbReference>
<evidence type="ECO:0000256" key="5">
    <source>
        <dbReference type="ARBA" id="ARBA00023002"/>
    </source>
</evidence>
<dbReference type="SUPFAM" id="SSF51905">
    <property type="entry name" value="FAD/NAD(P)-binding domain"/>
    <property type="match status" value="3"/>
</dbReference>
<evidence type="ECO:0000313" key="7">
    <source>
        <dbReference type="Proteomes" id="UP000019478"/>
    </source>
</evidence>
<dbReference type="InterPro" id="IPR020946">
    <property type="entry name" value="Flavin_mOase-like"/>
</dbReference>
<dbReference type="GO" id="GO:0004499">
    <property type="term" value="F:N,N-dimethylaniline monooxygenase activity"/>
    <property type="evidence" value="ECO:0007669"/>
    <property type="project" value="InterPro"/>
</dbReference>
<evidence type="ECO:0000256" key="3">
    <source>
        <dbReference type="ARBA" id="ARBA00022630"/>
    </source>
</evidence>
<dbReference type="AlphaFoldDB" id="W9Y4M3"/>
<comment type="similarity">
    <text evidence="2">Belongs to the FAD-binding monooxygenase family.</text>
</comment>
<keyword evidence="5" id="KW-0560">Oxidoreductase</keyword>
<organism evidence="6 7">
    <name type="scientific">Capronia epimyces CBS 606.96</name>
    <dbReference type="NCBI Taxonomy" id="1182542"/>
    <lineage>
        <taxon>Eukaryota</taxon>
        <taxon>Fungi</taxon>
        <taxon>Dikarya</taxon>
        <taxon>Ascomycota</taxon>
        <taxon>Pezizomycotina</taxon>
        <taxon>Eurotiomycetes</taxon>
        <taxon>Chaetothyriomycetidae</taxon>
        <taxon>Chaetothyriales</taxon>
        <taxon>Herpotrichiellaceae</taxon>
        <taxon>Capronia</taxon>
    </lineage>
</organism>
<reference evidence="6 7" key="1">
    <citation type="submission" date="2013-03" db="EMBL/GenBank/DDBJ databases">
        <title>The Genome Sequence of Capronia epimyces CBS 606.96.</title>
        <authorList>
            <consortium name="The Broad Institute Genomics Platform"/>
            <person name="Cuomo C."/>
            <person name="de Hoog S."/>
            <person name="Gorbushina A."/>
            <person name="Walker B."/>
            <person name="Young S.K."/>
            <person name="Zeng Q."/>
            <person name="Gargeya S."/>
            <person name="Fitzgerald M."/>
            <person name="Haas B."/>
            <person name="Abouelleil A."/>
            <person name="Allen A.W."/>
            <person name="Alvarado L."/>
            <person name="Arachchi H.M."/>
            <person name="Berlin A.M."/>
            <person name="Chapman S.B."/>
            <person name="Gainer-Dewar J."/>
            <person name="Goldberg J."/>
            <person name="Griggs A."/>
            <person name="Gujja S."/>
            <person name="Hansen M."/>
            <person name="Howarth C."/>
            <person name="Imamovic A."/>
            <person name="Ireland A."/>
            <person name="Larimer J."/>
            <person name="McCowan C."/>
            <person name="Murphy C."/>
            <person name="Pearson M."/>
            <person name="Poon T.W."/>
            <person name="Priest M."/>
            <person name="Roberts A."/>
            <person name="Saif S."/>
            <person name="Shea T."/>
            <person name="Sisk P."/>
            <person name="Sykes S."/>
            <person name="Wortman J."/>
            <person name="Nusbaum C."/>
            <person name="Birren B."/>
        </authorList>
    </citation>
    <scope>NUCLEOTIDE SEQUENCE [LARGE SCALE GENOMIC DNA]</scope>
    <source>
        <strain evidence="6 7">CBS 606.96</strain>
    </source>
</reference>
<evidence type="ECO:0000256" key="2">
    <source>
        <dbReference type="ARBA" id="ARBA00010139"/>
    </source>
</evidence>
<dbReference type="PANTHER" id="PTHR42877:SF4">
    <property type="entry name" value="FAD_NAD(P)-BINDING DOMAIN-CONTAINING PROTEIN-RELATED"/>
    <property type="match status" value="1"/>
</dbReference>
<dbReference type="PANTHER" id="PTHR42877">
    <property type="entry name" value="L-ORNITHINE N(5)-MONOOXYGENASE-RELATED"/>
    <property type="match status" value="1"/>
</dbReference>
<comment type="caution">
    <text evidence="6">The sequence shown here is derived from an EMBL/GenBank/DDBJ whole genome shotgun (WGS) entry which is preliminary data.</text>
</comment>